<dbReference type="Pfam" id="PF18737">
    <property type="entry name" value="HEPN_MAE_28990"/>
    <property type="match status" value="1"/>
</dbReference>
<reference evidence="2" key="1">
    <citation type="submission" date="2021-05" db="EMBL/GenBank/DDBJ databases">
        <authorList>
            <person name="Pietrasiak N."/>
            <person name="Ward R."/>
            <person name="Stajich J.E."/>
            <person name="Kurbessoian T."/>
        </authorList>
    </citation>
    <scope>NUCLEOTIDE SEQUENCE</scope>
    <source>
        <strain evidence="2">CPER-KK1</strain>
    </source>
</reference>
<dbReference type="Proteomes" id="UP000753908">
    <property type="component" value="Unassembled WGS sequence"/>
</dbReference>
<dbReference type="AlphaFoldDB" id="A0A951PI84"/>
<sequence length="231" mass="26179">MKPILFQDFNERAKEVSKYLIFIKNLEQETTQLSIGINAKNKIRKIDSDLEKTLKAAGFLLLYNLIESTMRIAIETIFDELSKENVSFDDIRKELKLVIIKNIKDNHSPDNLLTNTKEIAVDIISASLDKGKLFSGNLDAKKIKNTAKIYGFSCKTNFRKTGDGSDLFTIKTNKKNLAHGLTSFKDAGKDVSADELLVIKKKVVCYLREILQNVETYLADKEYLDSSKKTS</sequence>
<protein>
    <recommendedName>
        <fullName evidence="1">MAE-28990/MAE-18760-like HEPN domain-containing protein</fullName>
    </recommendedName>
</protein>
<accession>A0A951PI84</accession>
<gene>
    <name evidence="2" type="ORF">KME25_01020</name>
</gene>
<evidence type="ECO:0000313" key="3">
    <source>
        <dbReference type="Proteomes" id="UP000753908"/>
    </source>
</evidence>
<organism evidence="2 3">
    <name type="scientific">Symplocastrum torsivum CPER-KK1</name>
    <dbReference type="NCBI Taxonomy" id="450513"/>
    <lineage>
        <taxon>Bacteria</taxon>
        <taxon>Bacillati</taxon>
        <taxon>Cyanobacteriota</taxon>
        <taxon>Cyanophyceae</taxon>
        <taxon>Oscillatoriophycideae</taxon>
        <taxon>Oscillatoriales</taxon>
        <taxon>Microcoleaceae</taxon>
        <taxon>Symplocastrum</taxon>
    </lineage>
</organism>
<dbReference type="InterPro" id="IPR040788">
    <property type="entry name" value="HEPN_MAE_28990"/>
</dbReference>
<proteinExistence type="predicted"/>
<evidence type="ECO:0000259" key="1">
    <source>
        <dbReference type="Pfam" id="PF18737"/>
    </source>
</evidence>
<evidence type="ECO:0000313" key="2">
    <source>
        <dbReference type="EMBL" id="MBW4543023.1"/>
    </source>
</evidence>
<reference evidence="2" key="2">
    <citation type="journal article" date="2022" name="Microbiol. Resour. Announc.">
        <title>Metagenome Sequencing to Explore Phylogenomics of Terrestrial Cyanobacteria.</title>
        <authorList>
            <person name="Ward R.D."/>
            <person name="Stajich J.E."/>
            <person name="Johansen J.R."/>
            <person name="Huntemann M."/>
            <person name="Clum A."/>
            <person name="Foster B."/>
            <person name="Foster B."/>
            <person name="Roux S."/>
            <person name="Palaniappan K."/>
            <person name="Varghese N."/>
            <person name="Mukherjee S."/>
            <person name="Reddy T.B.K."/>
            <person name="Daum C."/>
            <person name="Copeland A."/>
            <person name="Chen I.A."/>
            <person name="Ivanova N.N."/>
            <person name="Kyrpides N.C."/>
            <person name="Shapiro N."/>
            <person name="Eloe-Fadrosh E.A."/>
            <person name="Pietrasiak N."/>
        </authorList>
    </citation>
    <scope>NUCLEOTIDE SEQUENCE</scope>
    <source>
        <strain evidence="2">CPER-KK1</strain>
    </source>
</reference>
<feature type="domain" description="MAE-28990/MAE-18760-like HEPN" evidence="1">
    <location>
        <begin position="5"/>
        <end position="223"/>
    </location>
</feature>
<comment type="caution">
    <text evidence="2">The sequence shown here is derived from an EMBL/GenBank/DDBJ whole genome shotgun (WGS) entry which is preliminary data.</text>
</comment>
<name>A0A951PI84_9CYAN</name>
<dbReference type="EMBL" id="JAHHIF010000001">
    <property type="protein sequence ID" value="MBW4543023.1"/>
    <property type="molecule type" value="Genomic_DNA"/>
</dbReference>